<dbReference type="Gene3D" id="3.40.50.720">
    <property type="entry name" value="NAD(P)-binding Rossmann-like Domain"/>
    <property type="match status" value="1"/>
</dbReference>
<dbReference type="CDD" id="cd05246">
    <property type="entry name" value="dTDP_GD_SDR_e"/>
    <property type="match status" value="1"/>
</dbReference>
<keyword evidence="6" id="KW-1185">Reference proteome</keyword>
<dbReference type="Ensembl" id="ENSOMET00000007372.1">
    <property type="protein sequence ID" value="ENSOMEP00000005503.1"/>
    <property type="gene ID" value="ENSOMEG00000006507.1"/>
</dbReference>
<dbReference type="PaxDb" id="30732-ENSOMEP00000005503"/>
<evidence type="ECO:0000259" key="4">
    <source>
        <dbReference type="Pfam" id="PF16363"/>
    </source>
</evidence>
<keyword evidence="3" id="KW-0456">Lyase</keyword>
<dbReference type="STRING" id="30732.ENSOMEP00000005503"/>
<accession>A0A3B3BKD3</accession>
<reference evidence="5" key="1">
    <citation type="submission" date="2025-08" db="UniProtKB">
        <authorList>
            <consortium name="Ensembl"/>
        </authorList>
    </citation>
    <scope>IDENTIFICATION</scope>
</reference>
<dbReference type="InterPro" id="IPR036291">
    <property type="entry name" value="NAD(P)-bd_dom_sf"/>
</dbReference>
<evidence type="ECO:0000256" key="1">
    <source>
        <dbReference type="ARBA" id="ARBA00001911"/>
    </source>
</evidence>
<name>A0A3B3BKD3_ORYME</name>
<sequence>MWASCQRMGVYVGVLSEDGGWGVVGVLSEDGGCCGRPVRGWGVGVRYAPCNCRCPLCSGSHLVCSLVCGHPDWMIINLDALDYCCSPRSLRSVENRSNYRFLQGDVCDSSTLDHIFSTENIDVVFHLAARTHVESSFQNPSSFQWVNVEGTRTLLRAAQRAQHRPQRFLYISTDEVYGASTDWVFDECSPLRPTNPYATTKADAENLVRSYWDRYQLPVIITRSNNVYGPRQHTEKVIPRFLRLLQQNNKCTIQGTIPKSRHFLFVSDAIDAFLLLLEKGDVGEVYNVGSGCEVPILQLAQELVKMVKNVPDSEVDEWLEFVPDRPLVELRYPISSEKLQSLGWGAQVSWADGIRQTVRWYQDNPDFWAEGSTNAPPS</sequence>
<dbReference type="GO" id="GO:0009225">
    <property type="term" value="P:nucleotide-sugar metabolic process"/>
    <property type="evidence" value="ECO:0007669"/>
    <property type="project" value="InterPro"/>
</dbReference>
<organism evidence="5 6">
    <name type="scientific">Oryzias melastigma</name>
    <name type="common">Marine medaka</name>
    <dbReference type="NCBI Taxonomy" id="30732"/>
    <lineage>
        <taxon>Eukaryota</taxon>
        <taxon>Metazoa</taxon>
        <taxon>Chordata</taxon>
        <taxon>Craniata</taxon>
        <taxon>Vertebrata</taxon>
        <taxon>Euteleostomi</taxon>
        <taxon>Actinopterygii</taxon>
        <taxon>Neopterygii</taxon>
        <taxon>Teleostei</taxon>
        <taxon>Neoteleostei</taxon>
        <taxon>Acanthomorphata</taxon>
        <taxon>Ovalentaria</taxon>
        <taxon>Atherinomorphae</taxon>
        <taxon>Beloniformes</taxon>
        <taxon>Adrianichthyidae</taxon>
        <taxon>Oryziinae</taxon>
        <taxon>Oryzias</taxon>
    </lineage>
</organism>
<protein>
    <submittedName>
        <fullName evidence="5">TDP-glucose 4,6-dehydratase</fullName>
    </submittedName>
</protein>
<proteinExistence type="predicted"/>
<dbReference type="Pfam" id="PF16363">
    <property type="entry name" value="GDP_Man_Dehyd"/>
    <property type="match status" value="1"/>
</dbReference>
<dbReference type="Gene3D" id="3.90.25.10">
    <property type="entry name" value="UDP-galactose 4-epimerase, domain 1"/>
    <property type="match status" value="1"/>
</dbReference>
<dbReference type="PANTHER" id="PTHR43000">
    <property type="entry name" value="DTDP-D-GLUCOSE 4,6-DEHYDRATASE-RELATED"/>
    <property type="match status" value="1"/>
</dbReference>
<evidence type="ECO:0000313" key="6">
    <source>
        <dbReference type="Proteomes" id="UP000261560"/>
    </source>
</evidence>
<evidence type="ECO:0000256" key="3">
    <source>
        <dbReference type="ARBA" id="ARBA00023239"/>
    </source>
</evidence>
<dbReference type="InterPro" id="IPR016040">
    <property type="entry name" value="NAD(P)-bd_dom"/>
</dbReference>
<keyword evidence="2" id="KW-0520">NAD</keyword>
<dbReference type="GeneTree" id="ENSGT00940000159196"/>
<dbReference type="SUPFAM" id="SSF51735">
    <property type="entry name" value="NAD(P)-binding Rossmann-fold domains"/>
    <property type="match status" value="1"/>
</dbReference>
<evidence type="ECO:0000256" key="2">
    <source>
        <dbReference type="ARBA" id="ARBA00023027"/>
    </source>
</evidence>
<dbReference type="GO" id="GO:0008460">
    <property type="term" value="F:dTDP-glucose 4,6-dehydratase activity"/>
    <property type="evidence" value="ECO:0007669"/>
    <property type="project" value="InterPro"/>
</dbReference>
<evidence type="ECO:0000313" key="5">
    <source>
        <dbReference type="Ensembl" id="ENSOMEP00000005503.1"/>
    </source>
</evidence>
<dbReference type="InterPro" id="IPR005888">
    <property type="entry name" value="dTDP_Gluc_deHydtase"/>
</dbReference>
<reference evidence="5" key="2">
    <citation type="submission" date="2025-09" db="UniProtKB">
        <authorList>
            <consortium name="Ensembl"/>
        </authorList>
    </citation>
    <scope>IDENTIFICATION</scope>
</reference>
<dbReference type="AlphaFoldDB" id="A0A3B3BKD3"/>
<comment type="cofactor">
    <cofactor evidence="1">
        <name>NAD(+)</name>
        <dbReference type="ChEBI" id="CHEBI:57540"/>
    </cofactor>
</comment>
<feature type="domain" description="NAD(P)-binding" evidence="4">
    <location>
        <begin position="59"/>
        <end position="357"/>
    </location>
</feature>
<dbReference type="Proteomes" id="UP000261560">
    <property type="component" value="Unplaced"/>
</dbReference>